<evidence type="ECO:0000256" key="4">
    <source>
        <dbReference type="ARBA" id="ARBA00022598"/>
    </source>
</evidence>
<evidence type="ECO:0000256" key="1">
    <source>
        <dbReference type="ARBA" id="ARBA00005006"/>
    </source>
</evidence>
<keyword evidence="9" id="KW-1015">Disulfide bond</keyword>
<reference evidence="11 12" key="1">
    <citation type="submission" date="2024-09" db="EMBL/GenBank/DDBJ databases">
        <authorList>
            <person name="Zhang Z.-H."/>
        </authorList>
    </citation>
    <scope>NUCLEOTIDE SEQUENCE [LARGE SCALE GENOMIC DNA]</scope>
    <source>
        <strain evidence="11 12">HHTR114</strain>
    </source>
</reference>
<dbReference type="GO" id="GO:0004357">
    <property type="term" value="F:glutamate-cysteine ligase activity"/>
    <property type="evidence" value="ECO:0007669"/>
    <property type="project" value="UniProtKB-EC"/>
</dbReference>
<evidence type="ECO:0000313" key="11">
    <source>
        <dbReference type="EMBL" id="MFC6035215.1"/>
    </source>
</evidence>
<keyword evidence="4 10" id="KW-0436">Ligase</keyword>
<keyword evidence="8" id="KW-0809">Transit peptide</keyword>
<keyword evidence="6 10" id="KW-0547">Nucleotide-binding</keyword>
<comment type="pathway">
    <text evidence="1">Sulfur metabolism; glutathione biosynthesis; glutathione from L-cysteine and L-glutamate: step 1/2.</text>
</comment>
<dbReference type="InterPro" id="IPR006336">
    <property type="entry name" value="GCS2"/>
</dbReference>
<dbReference type="NCBIfam" id="TIGR01436">
    <property type="entry name" value="glu_cys_lig_pln"/>
    <property type="match status" value="1"/>
</dbReference>
<protein>
    <recommendedName>
        <fullName evidence="10">Glutamate--cysteine ligase</fullName>
        <ecNumber evidence="10">6.3.2.2</ecNumber>
    </recommendedName>
</protein>
<evidence type="ECO:0000313" key="12">
    <source>
        <dbReference type="Proteomes" id="UP001596116"/>
    </source>
</evidence>
<evidence type="ECO:0000256" key="2">
    <source>
        <dbReference type="ARBA" id="ARBA00010253"/>
    </source>
</evidence>
<keyword evidence="12" id="KW-1185">Reference proteome</keyword>
<evidence type="ECO:0000256" key="5">
    <source>
        <dbReference type="ARBA" id="ARBA00022684"/>
    </source>
</evidence>
<evidence type="ECO:0000256" key="7">
    <source>
        <dbReference type="ARBA" id="ARBA00022840"/>
    </source>
</evidence>
<dbReference type="Gene3D" id="3.30.590.20">
    <property type="match status" value="1"/>
</dbReference>
<comment type="similarity">
    <text evidence="10">Belongs to the glutamate--cysteine ligase type 2 family. EgtA subfamily.</text>
</comment>
<comment type="function">
    <text evidence="10">Catalyzes the synthesis of gamma-glutamylcysteine (gamma-GC).</text>
</comment>
<comment type="similarity">
    <text evidence="2">Belongs to the carboxylate-amine ligase family. Glutamate--cysteine ligase type 2 subfamily.</text>
</comment>
<keyword evidence="7 10" id="KW-0067">ATP-binding</keyword>
<dbReference type="Proteomes" id="UP001596116">
    <property type="component" value="Unassembled WGS sequence"/>
</dbReference>
<sequence length="457" mass="51239">MTTANEQTGLSPKIESLDQLTEYLASGCKPKDEWRIGTEHEKFVFCRTSLKPVPYEGEAGIRAILEKLGQETGWDIIAENGNPIGLKGEGASVSLEPGGQFELSGAPLENIHETCDEVHRHLEAVKKVCDPLGVAFLGMGFTPTWTRAEIPHMPKARYTIMRNYMPKVGDLGLDMMHRTCTVQVNLDFSSEADMAMKFKTSLALQPIATALFANSGLYEGKLSGYASWRAHIWTDTDPDRTGLLNFVFDDGFGFERYRDYMLDVPMYFVRRNNKFIDAAGQSFRDFLDGKLPALPGDRPTMEDWEDHLSTAFPEVRLKKFLEMRGADGGPWARICALPAFWVGLLYDDDALAAAWDVAKDWTTEMREALRDDAARIGFRAEVGGRTVQDIALEVLEISREGLRRRARMGNLKEDETTYLDPLVKIAKSGVTMGEFTASHFLGDLNGDVKKLFEECKY</sequence>
<proteinExistence type="inferred from homology"/>
<dbReference type="PANTHER" id="PTHR34378:SF1">
    <property type="entry name" value="GLUTAMATE--CYSTEINE LIGASE, CHLOROPLASTIC"/>
    <property type="match status" value="1"/>
</dbReference>
<comment type="subunit">
    <text evidence="3">Homodimer or monomer when oxidized or reduced, respectively.</text>
</comment>
<dbReference type="EC" id="6.3.2.2" evidence="10"/>
<dbReference type="InterPro" id="IPR035434">
    <property type="entry name" value="GCL_bact_plant"/>
</dbReference>
<gene>
    <name evidence="11" type="ORF">ACFMB1_06640</name>
</gene>
<accession>A0ABW1KSZ5</accession>
<dbReference type="SUPFAM" id="SSF55931">
    <property type="entry name" value="Glutamine synthetase/guanido kinase"/>
    <property type="match status" value="1"/>
</dbReference>
<name>A0ABW1KSZ5_9PROT</name>
<organism evidence="11 12">
    <name type="scientific">Hyphococcus aureus</name>
    <dbReference type="NCBI Taxonomy" id="2666033"/>
    <lineage>
        <taxon>Bacteria</taxon>
        <taxon>Pseudomonadati</taxon>
        <taxon>Pseudomonadota</taxon>
        <taxon>Alphaproteobacteria</taxon>
        <taxon>Parvularculales</taxon>
        <taxon>Parvularculaceae</taxon>
        <taxon>Hyphococcus</taxon>
    </lineage>
</organism>
<dbReference type="PIRSF" id="PIRSF017901">
    <property type="entry name" value="GCL"/>
    <property type="match status" value="1"/>
</dbReference>
<evidence type="ECO:0000256" key="9">
    <source>
        <dbReference type="ARBA" id="ARBA00023157"/>
    </source>
</evidence>
<dbReference type="PANTHER" id="PTHR34378">
    <property type="entry name" value="GLUTAMATE--CYSTEINE LIGASE, CHLOROPLASTIC"/>
    <property type="match status" value="1"/>
</dbReference>
<dbReference type="InterPro" id="IPR011556">
    <property type="entry name" value="Glut_cys_lig_pln_type"/>
</dbReference>
<evidence type="ECO:0000256" key="6">
    <source>
        <dbReference type="ARBA" id="ARBA00022741"/>
    </source>
</evidence>
<evidence type="ECO:0000256" key="3">
    <source>
        <dbReference type="ARBA" id="ARBA00011153"/>
    </source>
</evidence>
<dbReference type="RefSeq" id="WP_379879460.1">
    <property type="nucleotide sequence ID" value="NZ_JBHPON010000001.1"/>
</dbReference>
<comment type="catalytic activity">
    <reaction evidence="10">
        <text>L-cysteine + L-glutamate + ATP = gamma-L-glutamyl-L-cysteine + ADP + phosphate + H(+)</text>
        <dbReference type="Rhea" id="RHEA:13285"/>
        <dbReference type="ChEBI" id="CHEBI:15378"/>
        <dbReference type="ChEBI" id="CHEBI:29985"/>
        <dbReference type="ChEBI" id="CHEBI:30616"/>
        <dbReference type="ChEBI" id="CHEBI:35235"/>
        <dbReference type="ChEBI" id="CHEBI:43474"/>
        <dbReference type="ChEBI" id="CHEBI:58173"/>
        <dbReference type="ChEBI" id="CHEBI:456216"/>
        <dbReference type="EC" id="6.3.2.2"/>
    </reaction>
</comment>
<evidence type="ECO:0000256" key="8">
    <source>
        <dbReference type="ARBA" id="ARBA00022946"/>
    </source>
</evidence>
<keyword evidence="5" id="KW-0317">Glutathione biosynthesis</keyword>
<dbReference type="InterPro" id="IPR014746">
    <property type="entry name" value="Gln_synth/guanido_kin_cat_dom"/>
</dbReference>
<evidence type="ECO:0000256" key="10">
    <source>
        <dbReference type="PIRNR" id="PIRNR017901"/>
    </source>
</evidence>
<comment type="caution">
    <text evidence="11">The sequence shown here is derived from an EMBL/GenBank/DDBJ whole genome shotgun (WGS) entry which is preliminary data.</text>
</comment>
<dbReference type="Pfam" id="PF04107">
    <property type="entry name" value="GCS2"/>
    <property type="match status" value="1"/>
</dbReference>
<dbReference type="EMBL" id="JBHPON010000001">
    <property type="protein sequence ID" value="MFC6035215.1"/>
    <property type="molecule type" value="Genomic_DNA"/>
</dbReference>